<evidence type="ECO:0000259" key="3">
    <source>
        <dbReference type="Pfam" id="PF14214"/>
    </source>
</evidence>
<proteinExistence type="inferred from homology"/>
<dbReference type="InterPro" id="IPR010285">
    <property type="entry name" value="DNA_helicase_pif1-like_DEAD"/>
</dbReference>
<accession>A0AAV7X508</accession>
<keyword evidence="1" id="KW-0547">Nucleotide-binding</keyword>
<gene>
    <name evidence="4" type="ORF">ONE63_011345</name>
</gene>
<evidence type="ECO:0000313" key="5">
    <source>
        <dbReference type="Proteomes" id="UP001075354"/>
    </source>
</evidence>
<dbReference type="Pfam" id="PF05970">
    <property type="entry name" value="PIF1"/>
    <property type="match status" value="1"/>
</dbReference>
<keyword evidence="1" id="KW-0227">DNA damage</keyword>
<name>A0AAV7X508_9NEOP</name>
<dbReference type="EMBL" id="JAPTSV010000786">
    <property type="protein sequence ID" value="KAJ1519104.1"/>
    <property type="molecule type" value="Genomic_DNA"/>
</dbReference>
<protein>
    <recommendedName>
        <fullName evidence="1">ATP-dependent DNA helicase</fullName>
        <ecNumber evidence="1">5.6.2.3</ecNumber>
    </recommendedName>
</protein>
<dbReference type="InterPro" id="IPR025476">
    <property type="entry name" value="Helitron_helicase-like"/>
</dbReference>
<dbReference type="PANTHER" id="PTHR10492">
    <property type="match status" value="1"/>
</dbReference>
<dbReference type="GO" id="GO:0043139">
    <property type="term" value="F:5'-3' DNA helicase activity"/>
    <property type="evidence" value="ECO:0007669"/>
    <property type="project" value="UniProtKB-EC"/>
</dbReference>
<dbReference type="GO" id="GO:0000723">
    <property type="term" value="P:telomere maintenance"/>
    <property type="evidence" value="ECO:0007669"/>
    <property type="project" value="InterPro"/>
</dbReference>
<evidence type="ECO:0000313" key="4">
    <source>
        <dbReference type="EMBL" id="KAJ1519104.1"/>
    </source>
</evidence>
<dbReference type="InterPro" id="IPR027417">
    <property type="entry name" value="P-loop_NTPase"/>
</dbReference>
<feature type="domain" description="DNA helicase Pif1-like DEAD-box helicase" evidence="2">
    <location>
        <begin position="601"/>
        <end position="731"/>
    </location>
</feature>
<keyword evidence="1" id="KW-0347">Helicase</keyword>
<dbReference type="SUPFAM" id="SSF52540">
    <property type="entry name" value="P-loop containing nucleoside triphosphate hydrolases"/>
    <property type="match status" value="1"/>
</dbReference>
<keyword evidence="1" id="KW-0234">DNA repair</keyword>
<dbReference type="Proteomes" id="UP001075354">
    <property type="component" value="Unassembled WGS sequence"/>
</dbReference>
<dbReference type="AlphaFoldDB" id="A0AAV7X508"/>
<dbReference type="Gene3D" id="3.40.50.300">
    <property type="entry name" value="P-loop containing nucleotide triphosphate hydrolases"/>
    <property type="match status" value="1"/>
</dbReference>
<feature type="domain" description="Helitron helicase-like" evidence="3">
    <location>
        <begin position="48"/>
        <end position="225"/>
    </location>
</feature>
<dbReference type="EC" id="5.6.2.3" evidence="1"/>
<dbReference type="GO" id="GO:0006310">
    <property type="term" value="P:DNA recombination"/>
    <property type="evidence" value="ECO:0007669"/>
    <property type="project" value="UniProtKB-KW"/>
</dbReference>
<evidence type="ECO:0000259" key="2">
    <source>
        <dbReference type="Pfam" id="PF05970"/>
    </source>
</evidence>
<dbReference type="GO" id="GO:0006281">
    <property type="term" value="P:DNA repair"/>
    <property type="evidence" value="ECO:0007669"/>
    <property type="project" value="UniProtKB-KW"/>
</dbReference>
<dbReference type="GO" id="GO:0005524">
    <property type="term" value="F:ATP binding"/>
    <property type="evidence" value="ECO:0007669"/>
    <property type="project" value="UniProtKB-KW"/>
</dbReference>
<dbReference type="GO" id="GO:0016787">
    <property type="term" value="F:hydrolase activity"/>
    <property type="evidence" value="ECO:0007669"/>
    <property type="project" value="UniProtKB-KW"/>
</dbReference>
<comment type="similarity">
    <text evidence="1">Belongs to the helicase family.</text>
</comment>
<keyword evidence="1" id="KW-0378">Hydrolase</keyword>
<sequence length="731" mass="82161">MEPFQYPLLYPQVTLGRQVGRLDYTGNKLSLHNYARCLLLSEPRFSELGRLSQAWEVEMFARYEEKLLYISNCQEGGGMRVGPQDEVADAVRNPPQQVRRDVAQDLARDETVQGEGGPVAGKVFLPSFTGSPRYMKIKYMDAMGLVSRKGGPTSFLTFTASGAWDELKQSTRSGNKCDPATVSRIFHTKLKELLRDIRSGALFGPTAYILYVIEMQIRGLPHAHIAIRVGDGGPVQGKDVDGVVRADIPGPEEAGGRPRELNAALLLRYDAHIDLEISSTRRVIKYLFKYMTKGGSHQNMRVVPLHEQQDEPDEYARRRMIGASDACWRLLDFHLTVSEPSVTMLPVHLEGQHSVVFKPGREEDAIESSSSLLLLYFNGPQNRVFDALAYQDFHEQYVIHTKRPRDTTPVPVFDHPDGKQFLTPRQRGERVTRMFWVSPNLGGQYFLRVLLANVPCCGYADLLSKGGEQCTTFQEVARVLGFVNNEEEYTDALRKAATFMTRPRLREFFVVLVNVGAPAAILWDQFRDLLCKDHLERHPLDPEKAYKLSLIHIDRSLRRSGSCNKTQGLPDVRDDTTELGRQYLQYSVGVQAQFVQEWEPQLTNEQRCLLDHIKVLLDEPSTAPARRARTLFLDGPGGYGRTQVLKVIVSHVRSQGKVALCVASSGIAALNMEGGTTAHNMYRLPLDLGNGVGTWNIRAGTQRAQLIKAASLIVFDEAPTAHRHLFEMVDR</sequence>
<keyword evidence="1" id="KW-0067">ATP-binding</keyword>
<evidence type="ECO:0000256" key="1">
    <source>
        <dbReference type="RuleBase" id="RU363044"/>
    </source>
</evidence>
<keyword evidence="1" id="KW-0233">DNA recombination</keyword>
<keyword evidence="5" id="KW-1185">Reference proteome</keyword>
<comment type="caution">
    <text evidence="4">The sequence shown here is derived from an EMBL/GenBank/DDBJ whole genome shotgun (WGS) entry which is preliminary data.</text>
</comment>
<dbReference type="PANTHER" id="PTHR10492:SF57">
    <property type="entry name" value="ATP-DEPENDENT DNA HELICASE"/>
    <property type="match status" value="1"/>
</dbReference>
<comment type="catalytic activity">
    <reaction evidence="1">
        <text>ATP + H2O = ADP + phosphate + H(+)</text>
        <dbReference type="Rhea" id="RHEA:13065"/>
        <dbReference type="ChEBI" id="CHEBI:15377"/>
        <dbReference type="ChEBI" id="CHEBI:15378"/>
        <dbReference type="ChEBI" id="CHEBI:30616"/>
        <dbReference type="ChEBI" id="CHEBI:43474"/>
        <dbReference type="ChEBI" id="CHEBI:456216"/>
        <dbReference type="EC" id="5.6.2.3"/>
    </reaction>
</comment>
<dbReference type="Pfam" id="PF14214">
    <property type="entry name" value="Helitron_like_N"/>
    <property type="match status" value="1"/>
</dbReference>
<comment type="cofactor">
    <cofactor evidence="1">
        <name>Mg(2+)</name>
        <dbReference type="ChEBI" id="CHEBI:18420"/>
    </cofactor>
</comment>
<organism evidence="4 5">
    <name type="scientific">Megalurothrips usitatus</name>
    <name type="common">bean blossom thrips</name>
    <dbReference type="NCBI Taxonomy" id="439358"/>
    <lineage>
        <taxon>Eukaryota</taxon>
        <taxon>Metazoa</taxon>
        <taxon>Ecdysozoa</taxon>
        <taxon>Arthropoda</taxon>
        <taxon>Hexapoda</taxon>
        <taxon>Insecta</taxon>
        <taxon>Pterygota</taxon>
        <taxon>Neoptera</taxon>
        <taxon>Paraneoptera</taxon>
        <taxon>Thysanoptera</taxon>
        <taxon>Terebrantia</taxon>
        <taxon>Thripoidea</taxon>
        <taxon>Thripidae</taxon>
        <taxon>Megalurothrips</taxon>
    </lineage>
</organism>
<reference evidence="4" key="1">
    <citation type="submission" date="2022-12" db="EMBL/GenBank/DDBJ databases">
        <title>Chromosome-level genome assembly of the bean flower thrips Megalurothrips usitatus.</title>
        <authorList>
            <person name="Ma L."/>
            <person name="Liu Q."/>
            <person name="Li H."/>
            <person name="Cai W."/>
        </authorList>
    </citation>
    <scope>NUCLEOTIDE SEQUENCE</scope>
    <source>
        <strain evidence="4">Cailab_2022a</strain>
    </source>
</reference>